<keyword evidence="3 6" id="KW-0561">Oxygen transport</keyword>
<dbReference type="Pfam" id="PF00042">
    <property type="entry name" value="Globin"/>
    <property type="match status" value="1"/>
</dbReference>
<dbReference type="InterPro" id="IPR050532">
    <property type="entry name" value="Globin-like_OT"/>
</dbReference>
<feature type="domain" description="Globin" evidence="8">
    <location>
        <begin position="120"/>
        <end position="267"/>
    </location>
</feature>
<dbReference type="PROSITE" id="PS01033">
    <property type="entry name" value="GLOBIN"/>
    <property type="match status" value="1"/>
</dbReference>
<dbReference type="Proteomes" id="UP001217089">
    <property type="component" value="Unassembled WGS sequence"/>
</dbReference>
<evidence type="ECO:0000256" key="1">
    <source>
        <dbReference type="ARBA" id="ARBA00022448"/>
    </source>
</evidence>
<reference evidence="9 10" key="1">
    <citation type="submission" date="2022-12" db="EMBL/GenBank/DDBJ databases">
        <title>Chromosome-level genome of Tegillarca granosa.</title>
        <authorList>
            <person name="Kim J."/>
        </authorList>
    </citation>
    <scope>NUCLEOTIDE SEQUENCE [LARGE SCALE GENOMIC DNA]</scope>
    <source>
        <strain evidence="9">Teg-2019</strain>
        <tissue evidence="9">Adductor muscle</tissue>
    </source>
</reference>
<dbReference type="PANTHER" id="PTHR46458:SF1">
    <property type="entry name" value="GEO09476P1"/>
    <property type="match status" value="1"/>
</dbReference>
<dbReference type="InterPro" id="IPR000971">
    <property type="entry name" value="Globin"/>
</dbReference>
<dbReference type="EMBL" id="JARBDR010000657">
    <property type="protein sequence ID" value="KAJ8308132.1"/>
    <property type="molecule type" value="Genomic_DNA"/>
</dbReference>
<evidence type="ECO:0000256" key="6">
    <source>
        <dbReference type="RuleBase" id="RU000356"/>
    </source>
</evidence>
<keyword evidence="1 6" id="KW-0813">Transport</keyword>
<gene>
    <name evidence="9" type="ORF">KUTeg_013006</name>
</gene>
<dbReference type="PANTHER" id="PTHR46458">
    <property type="entry name" value="BLR2807 PROTEIN"/>
    <property type="match status" value="1"/>
</dbReference>
<evidence type="ECO:0000313" key="10">
    <source>
        <dbReference type="Proteomes" id="UP001217089"/>
    </source>
</evidence>
<evidence type="ECO:0000313" key="9">
    <source>
        <dbReference type="EMBL" id="KAJ8308132.1"/>
    </source>
</evidence>
<dbReference type="Gene3D" id="1.10.490.10">
    <property type="entry name" value="Globins"/>
    <property type="match status" value="1"/>
</dbReference>
<dbReference type="InterPro" id="IPR009050">
    <property type="entry name" value="Globin-like_sf"/>
</dbReference>
<feature type="region of interest" description="Disordered" evidence="7">
    <location>
        <begin position="15"/>
        <end position="53"/>
    </location>
</feature>
<evidence type="ECO:0000256" key="7">
    <source>
        <dbReference type="SAM" id="MobiDB-lite"/>
    </source>
</evidence>
<keyword evidence="4" id="KW-0479">Metal-binding</keyword>
<comment type="caution">
    <text evidence="9">The sequence shown here is derived from an EMBL/GenBank/DDBJ whole genome shotgun (WGS) entry which is preliminary data.</text>
</comment>
<keyword evidence="10" id="KW-1185">Reference proteome</keyword>
<evidence type="ECO:0000256" key="5">
    <source>
        <dbReference type="ARBA" id="ARBA00023004"/>
    </source>
</evidence>
<feature type="region of interest" description="Disordered" evidence="7">
    <location>
        <begin position="89"/>
        <end position="124"/>
    </location>
</feature>
<keyword evidence="5" id="KW-0408">Iron</keyword>
<comment type="similarity">
    <text evidence="6">Belongs to the globin family.</text>
</comment>
<evidence type="ECO:0000256" key="4">
    <source>
        <dbReference type="ARBA" id="ARBA00022723"/>
    </source>
</evidence>
<protein>
    <recommendedName>
        <fullName evidence="8">Globin domain-containing protein</fullName>
    </recommendedName>
</protein>
<sequence>MGCIETKSRKTALLKGQYQVDKKKYSQSPEKAPEPQDEISEPEKPPRPEFSEKQKNLVVQTWNILRDDLAKIGVVMFMNRKTALIKGQYQVDKKKYSQSPQKAPEPQDEISEPEKPPRPEFSEKQKNLVVQTWNILRDDLAKIGVVMFMKLFETHPDVQDVFMPFKGMAKEDMQHSSQLRAHALRVMDIVEKCLAEIDDSNKVEAMLHELGSRHVMYNAKVDYIDLIGPQFIWAIQPAIGDHWNQEVEEAWSDFFKLISFCMKEAMTF</sequence>
<dbReference type="InterPro" id="IPR012292">
    <property type="entry name" value="Globin/Proto"/>
</dbReference>
<name>A0ABQ9EVX0_TEGGR</name>
<evidence type="ECO:0000259" key="8">
    <source>
        <dbReference type="PROSITE" id="PS01033"/>
    </source>
</evidence>
<evidence type="ECO:0000256" key="2">
    <source>
        <dbReference type="ARBA" id="ARBA00022617"/>
    </source>
</evidence>
<organism evidence="9 10">
    <name type="scientific">Tegillarca granosa</name>
    <name type="common">Malaysian cockle</name>
    <name type="synonym">Anadara granosa</name>
    <dbReference type="NCBI Taxonomy" id="220873"/>
    <lineage>
        <taxon>Eukaryota</taxon>
        <taxon>Metazoa</taxon>
        <taxon>Spiralia</taxon>
        <taxon>Lophotrochozoa</taxon>
        <taxon>Mollusca</taxon>
        <taxon>Bivalvia</taxon>
        <taxon>Autobranchia</taxon>
        <taxon>Pteriomorphia</taxon>
        <taxon>Arcoida</taxon>
        <taxon>Arcoidea</taxon>
        <taxon>Arcidae</taxon>
        <taxon>Tegillarca</taxon>
    </lineage>
</organism>
<feature type="compositionally biased region" description="Basic and acidic residues" evidence="7">
    <location>
        <begin position="41"/>
        <end position="53"/>
    </location>
</feature>
<keyword evidence="2 6" id="KW-0349">Heme</keyword>
<evidence type="ECO:0000256" key="3">
    <source>
        <dbReference type="ARBA" id="ARBA00022621"/>
    </source>
</evidence>
<dbReference type="CDD" id="cd12137">
    <property type="entry name" value="GbX"/>
    <property type="match status" value="1"/>
</dbReference>
<dbReference type="SUPFAM" id="SSF46458">
    <property type="entry name" value="Globin-like"/>
    <property type="match status" value="1"/>
</dbReference>
<proteinExistence type="inferred from homology"/>
<dbReference type="PRINTS" id="PR00188">
    <property type="entry name" value="PLANTGLOBIN"/>
</dbReference>
<accession>A0ABQ9EVX0</accession>
<feature type="compositionally biased region" description="Basic and acidic residues" evidence="7">
    <location>
        <begin position="112"/>
        <end position="124"/>
    </location>
</feature>